<evidence type="ECO:0000256" key="4">
    <source>
        <dbReference type="ARBA" id="ARBA00022741"/>
    </source>
</evidence>
<dbReference type="Gene3D" id="3.60.20.10">
    <property type="entry name" value="Glutamine Phosphoribosylpyrophosphate, subunit 1, domain 1"/>
    <property type="match status" value="1"/>
</dbReference>
<keyword evidence="11" id="KW-1185">Reference proteome</keyword>
<comment type="catalytic activity">
    <reaction evidence="8">
        <text>L-aspartate + L-glutamine + ATP + H2O = L-asparagine + L-glutamate + AMP + diphosphate + H(+)</text>
        <dbReference type="Rhea" id="RHEA:12228"/>
        <dbReference type="ChEBI" id="CHEBI:15377"/>
        <dbReference type="ChEBI" id="CHEBI:15378"/>
        <dbReference type="ChEBI" id="CHEBI:29985"/>
        <dbReference type="ChEBI" id="CHEBI:29991"/>
        <dbReference type="ChEBI" id="CHEBI:30616"/>
        <dbReference type="ChEBI" id="CHEBI:33019"/>
        <dbReference type="ChEBI" id="CHEBI:58048"/>
        <dbReference type="ChEBI" id="CHEBI:58359"/>
        <dbReference type="ChEBI" id="CHEBI:456215"/>
        <dbReference type="EC" id="6.3.5.4"/>
    </reaction>
</comment>
<dbReference type="InterPro" id="IPR006426">
    <property type="entry name" value="Asn_synth_AEB"/>
</dbReference>
<dbReference type="NCBIfam" id="TIGR01536">
    <property type="entry name" value="asn_synth_AEB"/>
    <property type="match status" value="1"/>
</dbReference>
<evidence type="ECO:0000256" key="3">
    <source>
        <dbReference type="ARBA" id="ARBA00012737"/>
    </source>
</evidence>
<dbReference type="EC" id="6.3.5.4" evidence="3"/>
<dbReference type="PANTHER" id="PTHR43284">
    <property type="entry name" value="ASPARAGINE SYNTHETASE (GLUTAMINE-HYDROLYZING)"/>
    <property type="match status" value="1"/>
</dbReference>
<dbReference type="GO" id="GO:0004066">
    <property type="term" value="F:asparagine synthase (glutamine-hydrolyzing) activity"/>
    <property type="evidence" value="ECO:0007669"/>
    <property type="project" value="UniProtKB-EC"/>
</dbReference>
<dbReference type="SUPFAM" id="SSF56235">
    <property type="entry name" value="N-terminal nucleophile aminohydrolases (Ntn hydrolases)"/>
    <property type="match status" value="1"/>
</dbReference>
<accession>A0ABT6WUB4</accession>
<dbReference type="EMBL" id="JASCTH010000025">
    <property type="protein sequence ID" value="MDI6103346.1"/>
    <property type="molecule type" value="Genomic_DNA"/>
</dbReference>
<evidence type="ECO:0000256" key="6">
    <source>
        <dbReference type="ARBA" id="ARBA00022888"/>
    </source>
</evidence>
<comment type="caution">
    <text evidence="10">The sequence shown here is derived from an EMBL/GenBank/DDBJ whole genome shotgun (WGS) entry which is preliminary data.</text>
</comment>
<dbReference type="Pfam" id="PF00733">
    <property type="entry name" value="Asn_synthase"/>
    <property type="match status" value="1"/>
</dbReference>
<dbReference type="CDD" id="cd01991">
    <property type="entry name" value="Asn_synthase_B_C"/>
    <property type="match status" value="1"/>
</dbReference>
<dbReference type="Gene3D" id="3.40.50.620">
    <property type="entry name" value="HUPs"/>
    <property type="match status" value="1"/>
</dbReference>
<organism evidence="10 11">
    <name type="scientific">Actinoplanes sandaracinus</name>
    <dbReference type="NCBI Taxonomy" id="3045177"/>
    <lineage>
        <taxon>Bacteria</taxon>
        <taxon>Bacillati</taxon>
        <taxon>Actinomycetota</taxon>
        <taxon>Actinomycetes</taxon>
        <taxon>Micromonosporales</taxon>
        <taxon>Micromonosporaceae</taxon>
        <taxon>Actinoplanes</taxon>
    </lineage>
</organism>
<keyword evidence="7" id="KW-0315">Glutamine amidotransferase</keyword>
<comment type="pathway">
    <text evidence="1">Amino-acid biosynthesis; L-asparagine biosynthesis; L-asparagine from L-aspartate (L-Gln route): step 1/1.</text>
</comment>
<evidence type="ECO:0000256" key="7">
    <source>
        <dbReference type="ARBA" id="ARBA00022962"/>
    </source>
</evidence>
<dbReference type="Proteomes" id="UP001241758">
    <property type="component" value="Unassembled WGS sequence"/>
</dbReference>
<keyword evidence="6" id="KW-0028">Amino-acid biosynthesis</keyword>
<evidence type="ECO:0000256" key="2">
    <source>
        <dbReference type="ARBA" id="ARBA00005752"/>
    </source>
</evidence>
<evidence type="ECO:0000256" key="5">
    <source>
        <dbReference type="ARBA" id="ARBA00022840"/>
    </source>
</evidence>
<dbReference type="CDD" id="cd00712">
    <property type="entry name" value="AsnB"/>
    <property type="match status" value="1"/>
</dbReference>
<dbReference type="Pfam" id="PF13537">
    <property type="entry name" value="GATase_7"/>
    <property type="match status" value="1"/>
</dbReference>
<dbReference type="SUPFAM" id="SSF52402">
    <property type="entry name" value="Adenine nucleotide alpha hydrolases-like"/>
    <property type="match status" value="1"/>
</dbReference>
<dbReference type="InterPro" id="IPR017932">
    <property type="entry name" value="GATase_2_dom"/>
</dbReference>
<dbReference type="PIRSF" id="PIRSF001589">
    <property type="entry name" value="Asn_synthetase_glu-h"/>
    <property type="match status" value="1"/>
</dbReference>
<dbReference type="PROSITE" id="PS51278">
    <property type="entry name" value="GATASE_TYPE_2"/>
    <property type="match status" value="1"/>
</dbReference>
<evidence type="ECO:0000313" key="10">
    <source>
        <dbReference type="EMBL" id="MDI6103346.1"/>
    </source>
</evidence>
<reference evidence="10 11" key="1">
    <citation type="submission" date="2023-05" db="EMBL/GenBank/DDBJ databases">
        <title>Actinoplanes sp. NEAU-A12 genome sequencing.</title>
        <authorList>
            <person name="Wang Z.-S."/>
        </authorList>
    </citation>
    <scope>NUCLEOTIDE SEQUENCE [LARGE SCALE GENOMIC DNA]</scope>
    <source>
        <strain evidence="10 11">NEAU-A12</strain>
    </source>
</reference>
<evidence type="ECO:0000313" key="11">
    <source>
        <dbReference type="Proteomes" id="UP001241758"/>
    </source>
</evidence>
<evidence type="ECO:0000256" key="1">
    <source>
        <dbReference type="ARBA" id="ARBA00005187"/>
    </source>
</evidence>
<feature type="domain" description="Glutamine amidotransferase type-2" evidence="9">
    <location>
        <begin position="2"/>
        <end position="208"/>
    </location>
</feature>
<keyword evidence="4" id="KW-0547">Nucleotide-binding</keyword>
<name>A0ABT6WUB4_9ACTN</name>
<keyword evidence="6" id="KW-0061">Asparagine biosynthesis</keyword>
<dbReference type="InterPro" id="IPR051786">
    <property type="entry name" value="ASN_synthetase/amidase"/>
</dbReference>
<proteinExistence type="inferred from homology"/>
<sequence>MCGIAGVLGAGDQRAITEMIAALEHRGPDGAGRRIRSGVHLAAARLAIIDPAAGPQPVSGHGDTAAVVFNGEIYNHGPLRAELRSRGHVFVTGTDTEVVLHSYEEWGEDCPHHLSGMFAFAVDDGRRVFLARDRLGIKPLYYAILEGGRRFAFASEIKAFLRIPGYRPELDFQAFSDARLIGHPVGDRTYFSGIRKLPPGHTLIVGYDDGWLDTAQPRPYHRRVPAREPMPYPEAEALLEAALAAAVERHLAADVEVGLTLSGGLDSTLLALFAAEQRDTPLRTFTAADHADHPDVVQAGHVARLIGGTHHVTLPTFDEFLGAIPAYVAANEQPSSLHGLPFFLGCRQIAGHVKACLHGEGADELFGGYSVYLDRARHLRRIRARLATFDGLAARPGPRALETVRRLVTADGFDDYLTELLDLNLTDQLERNHLDPVDQCGMAAGLELRVPYLDDDLVALTGRLPVGFLVRADLGIRKYILRRLALRRFGDSVTDVVLREKLGVPSSGARFLARFAGLCDDLLPPSYLASHPLGAGFATKHALVIFEMFFETFFVHRGDPAGIGTVTDFLSGARAGRRSALAGYGLEEMPA</sequence>
<dbReference type="InterPro" id="IPR033738">
    <property type="entry name" value="AsnB_N"/>
</dbReference>
<dbReference type="InterPro" id="IPR001962">
    <property type="entry name" value="Asn_synthase"/>
</dbReference>
<evidence type="ECO:0000259" key="9">
    <source>
        <dbReference type="PROSITE" id="PS51278"/>
    </source>
</evidence>
<gene>
    <name evidence="10" type="primary">asnB</name>
    <name evidence="10" type="ORF">QLQ12_32530</name>
</gene>
<dbReference type="InterPro" id="IPR014729">
    <property type="entry name" value="Rossmann-like_a/b/a_fold"/>
</dbReference>
<evidence type="ECO:0000256" key="8">
    <source>
        <dbReference type="ARBA" id="ARBA00048741"/>
    </source>
</evidence>
<protein>
    <recommendedName>
        <fullName evidence="3">asparagine synthase (glutamine-hydrolyzing)</fullName>
        <ecNumber evidence="3">6.3.5.4</ecNumber>
    </recommendedName>
</protein>
<keyword evidence="5" id="KW-0067">ATP-binding</keyword>
<keyword evidence="10" id="KW-0436">Ligase</keyword>
<comment type="similarity">
    <text evidence="2">Belongs to the asparagine synthetase family.</text>
</comment>
<dbReference type="PANTHER" id="PTHR43284:SF1">
    <property type="entry name" value="ASPARAGINE SYNTHETASE"/>
    <property type="match status" value="1"/>
</dbReference>
<dbReference type="RefSeq" id="WP_282764374.1">
    <property type="nucleotide sequence ID" value="NZ_JASCTH010000025.1"/>
</dbReference>
<dbReference type="InterPro" id="IPR029055">
    <property type="entry name" value="Ntn_hydrolases_N"/>
</dbReference>